<keyword evidence="2" id="KW-1185">Reference proteome</keyword>
<comment type="caution">
    <text evidence="1">The sequence shown here is derived from an EMBL/GenBank/DDBJ whole genome shotgun (WGS) entry which is preliminary data.</text>
</comment>
<evidence type="ECO:0000313" key="2">
    <source>
        <dbReference type="Proteomes" id="UP001153076"/>
    </source>
</evidence>
<evidence type="ECO:0000313" key="1">
    <source>
        <dbReference type="EMBL" id="KAJ8421435.1"/>
    </source>
</evidence>
<dbReference type="Proteomes" id="UP001153076">
    <property type="component" value="Unassembled WGS sequence"/>
</dbReference>
<protein>
    <submittedName>
        <fullName evidence="1">Uncharacterized protein</fullName>
    </submittedName>
</protein>
<dbReference type="EMBL" id="JAKOGI010002725">
    <property type="protein sequence ID" value="KAJ8421435.1"/>
    <property type="molecule type" value="Genomic_DNA"/>
</dbReference>
<reference evidence="1" key="1">
    <citation type="submission" date="2022-04" db="EMBL/GenBank/DDBJ databases">
        <title>Carnegiea gigantea Genome sequencing and assembly v2.</title>
        <authorList>
            <person name="Copetti D."/>
            <person name="Sanderson M.J."/>
            <person name="Burquez A."/>
            <person name="Wojciechowski M.F."/>
        </authorList>
    </citation>
    <scope>NUCLEOTIDE SEQUENCE</scope>
    <source>
        <strain evidence="1">SGP5-SGP5p</strain>
        <tissue evidence="1">Aerial part</tissue>
    </source>
</reference>
<dbReference type="OrthoDB" id="1301570at2759"/>
<dbReference type="AlphaFoldDB" id="A0A9Q1GIX5"/>
<name>A0A9Q1GIX5_9CARY</name>
<proteinExistence type="predicted"/>
<sequence length="172" mass="20048">MSLMAIFRLCKTLKGQGLRASTVNMSFKEQLLMFLHIVSHNMSIEKGKMIEVNEERKTQFQWPKSMSKELLNFLASKKKFNGKYLSDHIDIHLNIMKMHELSYLRLEVKNHILGGMTTLNIMTVSHSAYETYTTACNAYQNSIESVERRLFMHKLVILTFKKKNNSKPSTLR</sequence>
<organism evidence="1 2">
    <name type="scientific">Carnegiea gigantea</name>
    <dbReference type="NCBI Taxonomy" id="171969"/>
    <lineage>
        <taxon>Eukaryota</taxon>
        <taxon>Viridiplantae</taxon>
        <taxon>Streptophyta</taxon>
        <taxon>Embryophyta</taxon>
        <taxon>Tracheophyta</taxon>
        <taxon>Spermatophyta</taxon>
        <taxon>Magnoliopsida</taxon>
        <taxon>eudicotyledons</taxon>
        <taxon>Gunneridae</taxon>
        <taxon>Pentapetalae</taxon>
        <taxon>Caryophyllales</taxon>
        <taxon>Cactineae</taxon>
        <taxon>Cactaceae</taxon>
        <taxon>Cactoideae</taxon>
        <taxon>Echinocereeae</taxon>
        <taxon>Carnegiea</taxon>
    </lineage>
</organism>
<accession>A0A9Q1GIX5</accession>
<gene>
    <name evidence="1" type="ORF">Cgig2_029968</name>
</gene>